<reference evidence="6" key="1">
    <citation type="journal article" date="2023" name="Mol. Phylogenet. Evol.">
        <title>Genome-scale phylogeny and comparative genomics of the fungal order Sordariales.</title>
        <authorList>
            <person name="Hensen N."/>
            <person name="Bonometti L."/>
            <person name="Westerberg I."/>
            <person name="Brannstrom I.O."/>
            <person name="Guillou S."/>
            <person name="Cros-Aarteil S."/>
            <person name="Calhoun S."/>
            <person name="Haridas S."/>
            <person name="Kuo A."/>
            <person name="Mondo S."/>
            <person name="Pangilinan J."/>
            <person name="Riley R."/>
            <person name="LaButti K."/>
            <person name="Andreopoulos B."/>
            <person name="Lipzen A."/>
            <person name="Chen C."/>
            <person name="Yan M."/>
            <person name="Daum C."/>
            <person name="Ng V."/>
            <person name="Clum A."/>
            <person name="Steindorff A."/>
            <person name="Ohm R.A."/>
            <person name="Martin F."/>
            <person name="Silar P."/>
            <person name="Natvig D.O."/>
            <person name="Lalanne C."/>
            <person name="Gautier V."/>
            <person name="Ament-Velasquez S.L."/>
            <person name="Kruys A."/>
            <person name="Hutchinson M.I."/>
            <person name="Powell A.J."/>
            <person name="Barry K."/>
            <person name="Miller A.N."/>
            <person name="Grigoriev I.V."/>
            <person name="Debuchy R."/>
            <person name="Gladieux P."/>
            <person name="Hiltunen Thoren M."/>
            <person name="Johannesson H."/>
        </authorList>
    </citation>
    <scope>NUCLEOTIDE SEQUENCE</scope>
    <source>
        <strain evidence="6">CBS 955.72</strain>
    </source>
</reference>
<gene>
    <name evidence="6" type="ORF">B0T25DRAFT_563794</name>
</gene>
<dbReference type="GO" id="GO:0005840">
    <property type="term" value="C:ribosome"/>
    <property type="evidence" value="ECO:0007669"/>
    <property type="project" value="UniProtKB-KW"/>
</dbReference>
<dbReference type="GO" id="GO:0003735">
    <property type="term" value="F:structural constituent of ribosome"/>
    <property type="evidence" value="ECO:0007669"/>
    <property type="project" value="InterPro"/>
</dbReference>
<keyword evidence="3" id="KW-0687">Ribonucleoprotein</keyword>
<feature type="compositionally biased region" description="Basic residues" evidence="5">
    <location>
        <begin position="482"/>
        <end position="491"/>
    </location>
</feature>
<dbReference type="GO" id="GO:0032259">
    <property type="term" value="P:methylation"/>
    <property type="evidence" value="ECO:0007669"/>
    <property type="project" value="UniProtKB-KW"/>
</dbReference>
<reference evidence="6" key="2">
    <citation type="submission" date="2023-06" db="EMBL/GenBank/DDBJ databases">
        <authorList>
            <consortium name="Lawrence Berkeley National Laboratory"/>
            <person name="Haridas S."/>
            <person name="Hensen N."/>
            <person name="Bonometti L."/>
            <person name="Westerberg I."/>
            <person name="Brannstrom I.O."/>
            <person name="Guillou S."/>
            <person name="Cros-Aarteil S."/>
            <person name="Calhoun S."/>
            <person name="Kuo A."/>
            <person name="Mondo S."/>
            <person name="Pangilinan J."/>
            <person name="Riley R."/>
            <person name="Labutti K."/>
            <person name="Andreopoulos B."/>
            <person name="Lipzen A."/>
            <person name="Chen C."/>
            <person name="Yanf M."/>
            <person name="Daum C."/>
            <person name="Ng V."/>
            <person name="Clum A."/>
            <person name="Steindorff A."/>
            <person name="Ohm R."/>
            <person name="Martin F."/>
            <person name="Silar P."/>
            <person name="Natvig D."/>
            <person name="Lalanne C."/>
            <person name="Gautier V."/>
            <person name="Ament-Velasquez S.L."/>
            <person name="Kruys A."/>
            <person name="Hutchinson M.I."/>
            <person name="Powell A.J."/>
            <person name="Barry K."/>
            <person name="Miller A.N."/>
            <person name="Grigoriev I.V."/>
            <person name="Debuchy R."/>
            <person name="Gladieux P."/>
            <person name="Thoren M.H."/>
            <person name="Johannesson H."/>
        </authorList>
    </citation>
    <scope>NUCLEOTIDE SEQUENCE</scope>
    <source>
        <strain evidence="6">CBS 955.72</strain>
    </source>
</reference>
<dbReference type="Proteomes" id="UP001275084">
    <property type="component" value="Unassembled WGS sequence"/>
</dbReference>
<feature type="compositionally biased region" description="Basic residues" evidence="5">
    <location>
        <begin position="462"/>
        <end position="474"/>
    </location>
</feature>
<evidence type="ECO:0000256" key="4">
    <source>
        <dbReference type="RuleBase" id="RU004383"/>
    </source>
</evidence>
<dbReference type="InterPro" id="IPR029063">
    <property type="entry name" value="SAM-dependent_MTases_sf"/>
</dbReference>
<comment type="caution">
    <text evidence="6">The sequence shown here is derived from an EMBL/GenBank/DDBJ whole genome shotgun (WGS) entry which is preliminary data.</text>
</comment>
<keyword evidence="7" id="KW-1185">Reference proteome</keyword>
<dbReference type="InterPro" id="IPR001976">
    <property type="entry name" value="Ribosomal_eS24"/>
</dbReference>
<dbReference type="AlphaFoldDB" id="A0AAJ0MGZ0"/>
<evidence type="ECO:0000256" key="5">
    <source>
        <dbReference type="SAM" id="MobiDB-lite"/>
    </source>
</evidence>
<evidence type="ECO:0000256" key="2">
    <source>
        <dbReference type="ARBA" id="ARBA00022980"/>
    </source>
</evidence>
<protein>
    <recommendedName>
        <fullName evidence="4">40S ribosomal protein S24</fullName>
    </recommendedName>
</protein>
<keyword evidence="6" id="KW-0808">Transferase</keyword>
<proteinExistence type="inferred from homology"/>
<dbReference type="Gene3D" id="3.40.50.150">
    <property type="entry name" value="Vaccinia Virus protein VP39"/>
    <property type="match status" value="1"/>
</dbReference>
<dbReference type="GO" id="GO:0006412">
    <property type="term" value="P:translation"/>
    <property type="evidence" value="ECO:0007669"/>
    <property type="project" value="InterPro"/>
</dbReference>
<dbReference type="PANTHER" id="PTHR10496">
    <property type="entry name" value="40S RIBOSOMAL PROTEIN S24"/>
    <property type="match status" value="1"/>
</dbReference>
<accession>A0AAJ0MGZ0</accession>
<dbReference type="InterPro" id="IPR012678">
    <property type="entry name" value="Ribosomal_uL23/eL15/eS24_sf"/>
</dbReference>
<evidence type="ECO:0000313" key="7">
    <source>
        <dbReference type="Proteomes" id="UP001275084"/>
    </source>
</evidence>
<dbReference type="Gene3D" id="3.30.70.3370">
    <property type="match status" value="1"/>
</dbReference>
<dbReference type="InterPro" id="IPR053709">
    <property type="entry name" value="eRP_eS24_sf"/>
</dbReference>
<dbReference type="EMBL" id="JAUIQD010000002">
    <property type="protein sequence ID" value="KAK3358718.1"/>
    <property type="molecule type" value="Genomic_DNA"/>
</dbReference>
<dbReference type="PROSITE" id="PS00529">
    <property type="entry name" value="RIBOSOMAL_S24E"/>
    <property type="match status" value="1"/>
</dbReference>
<comment type="similarity">
    <text evidence="1 4">Belongs to the eukaryotic ribosomal protein eS24 family.</text>
</comment>
<dbReference type="SUPFAM" id="SSF54189">
    <property type="entry name" value="Ribosomal proteins S24e, L23 and L15e"/>
    <property type="match status" value="1"/>
</dbReference>
<organism evidence="6 7">
    <name type="scientific">Lasiosphaeria hispida</name>
    <dbReference type="NCBI Taxonomy" id="260671"/>
    <lineage>
        <taxon>Eukaryota</taxon>
        <taxon>Fungi</taxon>
        <taxon>Dikarya</taxon>
        <taxon>Ascomycota</taxon>
        <taxon>Pezizomycotina</taxon>
        <taxon>Sordariomycetes</taxon>
        <taxon>Sordariomycetidae</taxon>
        <taxon>Sordariales</taxon>
        <taxon>Lasiosphaeriaceae</taxon>
        <taxon>Lasiosphaeria</taxon>
    </lineage>
</organism>
<evidence type="ECO:0000256" key="1">
    <source>
        <dbReference type="ARBA" id="ARBA00009680"/>
    </source>
</evidence>
<dbReference type="InterPro" id="IPR019410">
    <property type="entry name" value="Methyltransf_16"/>
</dbReference>
<dbReference type="CDD" id="cd02440">
    <property type="entry name" value="AdoMet_MTases"/>
    <property type="match status" value="1"/>
</dbReference>
<dbReference type="Pfam" id="PF10294">
    <property type="entry name" value="Methyltransf_16"/>
    <property type="match status" value="1"/>
</dbReference>
<feature type="region of interest" description="Disordered" evidence="5">
    <location>
        <begin position="459"/>
        <end position="491"/>
    </location>
</feature>
<dbReference type="InterPro" id="IPR018098">
    <property type="entry name" value="Ribosomal_eS24_CS"/>
</dbReference>
<dbReference type="FunFam" id="3.30.70.3370:FF:000001">
    <property type="entry name" value="40S ribosomal protein S24"/>
    <property type="match status" value="1"/>
</dbReference>
<keyword evidence="6" id="KW-0489">Methyltransferase</keyword>
<dbReference type="GO" id="GO:1990904">
    <property type="term" value="C:ribonucleoprotein complex"/>
    <property type="evidence" value="ECO:0007669"/>
    <property type="project" value="UniProtKB-KW"/>
</dbReference>
<evidence type="ECO:0000256" key="3">
    <source>
        <dbReference type="ARBA" id="ARBA00023274"/>
    </source>
</evidence>
<name>A0AAJ0MGZ0_9PEZI</name>
<evidence type="ECO:0000313" key="6">
    <source>
        <dbReference type="EMBL" id="KAK3358718.1"/>
    </source>
</evidence>
<sequence length="491" mass="53889">MDPPAPDPEAHQGAKSAQIARFCRQYLQFDSVLDFPDSELLRNAATQEILYGWLFADHAVALPLPPRYRLRVLKELIAKIEAAIVDWDEHGISDGLMTALSSLMSMPLPSQADAAQQKCYVKYHLSLLQPGAGGGDLALADPHVTLLESRTLISAAGTTGLRTWEASLHLGQYLCANPPLVRGKRVLELGAGTGYLAVLCAKYLGAEHITASDGSEDVINHLPDALFLNGLQGSDRVSPMELRWGHALVGTEEEVWNGGRAVDVILGADITYDARSHPALVATLEELVSLFPGVVVIIAATERGRTTFESFVTTSDTGPEFFEVHPTQRPAKITTAEEKSHYATDNIDKTDTAKMADSDSPVTLRTRKFIRNPLLGRKQMVVDILHPNRANISKDELRDKLATVYKANKEQVSVFGLRTQFGGGKTTGFALVYDSPEAMKKFEPQYRLIRVGLATKVERASRQQRKQRKNRQKTLRGTAKVKGAKAKGDKK</sequence>
<keyword evidence="2" id="KW-0689">Ribosomal protein</keyword>
<dbReference type="SUPFAM" id="SSF53335">
    <property type="entry name" value="S-adenosyl-L-methionine-dependent methyltransferases"/>
    <property type="match status" value="1"/>
</dbReference>
<dbReference type="Pfam" id="PF01282">
    <property type="entry name" value="Ribosomal_S24e"/>
    <property type="match status" value="1"/>
</dbReference>
<dbReference type="HAMAP" id="MF_00545">
    <property type="entry name" value="Ribosomal_eS24"/>
    <property type="match status" value="1"/>
</dbReference>
<dbReference type="GO" id="GO:0008757">
    <property type="term" value="F:S-adenosylmethionine-dependent methyltransferase activity"/>
    <property type="evidence" value="ECO:0007669"/>
    <property type="project" value="UniProtKB-ARBA"/>
</dbReference>